<dbReference type="PANTHER" id="PTHR11926:SF1441">
    <property type="entry name" value="GLYCOSYLTRANSFERASE"/>
    <property type="match status" value="1"/>
</dbReference>
<keyword evidence="7" id="KW-1185">Reference proteome</keyword>
<dbReference type="InterPro" id="IPR002213">
    <property type="entry name" value="UDP_glucos_trans"/>
</dbReference>
<dbReference type="AlphaFoldDB" id="A0AAD3S2A9"/>
<keyword evidence="3 4" id="KW-0808">Transferase</keyword>
<accession>A0AAD3S2A9</accession>
<reference evidence="6" key="1">
    <citation type="submission" date="2023-05" db="EMBL/GenBank/DDBJ databases">
        <title>Nepenthes gracilis genome sequencing.</title>
        <authorList>
            <person name="Fukushima K."/>
        </authorList>
    </citation>
    <scope>NUCLEOTIDE SEQUENCE</scope>
    <source>
        <strain evidence="6">SING2019-196</strain>
    </source>
</reference>
<sequence>MAMAEKTEQKTNVLVVTFSSQGHINPLLRLGKCLQSKGLHVTLATTELARHRMFKHSSSTTTDTTATAMTISGISLQFFSDGLSLDYDRKTNLNNYMDCLSKFGPINLSNLIKDLYQRGFPKFSCIIATPFVPWAADVAAEHQTPCALIWIQPCALFSIYYHFVNKLSNLPTSEDPEITVKLPGIPLLNTVDLPSFLLPSNRLDSILILVYETLENIKKFKWVLANSFYELEKDVIDGISNLVSIKSVGPLIPTKLLGENEIPEIGIDMWKAEDKCLDWLNQKSESSVIYAAFGSIAVLSRTQMENVANALKNTNMDFIWVVKPPDYPVHEGEGEVPEGFLDEIKEKGMVVPWCHQTSVLSHPSIACFLTHCGWNSVLEAISAGVPLIGFPQWSDQPTNSKLMADVFGVGLRVWPEKDGVVSSQALVTCIEEVVSGHRAAEFRAKATEWKLAARGAVATGGSSDQNIQWFVNEIVKNSSPSQRSLNSH</sequence>
<comment type="similarity">
    <text evidence="1 4">Belongs to the UDP-glycosyltransferase family.</text>
</comment>
<dbReference type="EC" id="2.4.1.-" evidence="5"/>
<evidence type="ECO:0000313" key="6">
    <source>
        <dbReference type="EMBL" id="GMH02841.1"/>
    </source>
</evidence>
<dbReference type="Pfam" id="PF00201">
    <property type="entry name" value="UDPGT"/>
    <property type="match status" value="1"/>
</dbReference>
<dbReference type="Proteomes" id="UP001279734">
    <property type="component" value="Unassembled WGS sequence"/>
</dbReference>
<dbReference type="GO" id="GO:0080043">
    <property type="term" value="F:quercetin 3-O-glucosyltransferase activity"/>
    <property type="evidence" value="ECO:0007669"/>
    <property type="project" value="TreeGrafter"/>
</dbReference>
<name>A0AAD3S2A9_NEPGR</name>
<dbReference type="EMBL" id="BSYO01000004">
    <property type="protein sequence ID" value="GMH02841.1"/>
    <property type="molecule type" value="Genomic_DNA"/>
</dbReference>
<organism evidence="6 7">
    <name type="scientific">Nepenthes gracilis</name>
    <name type="common">Slender pitcher plant</name>
    <dbReference type="NCBI Taxonomy" id="150966"/>
    <lineage>
        <taxon>Eukaryota</taxon>
        <taxon>Viridiplantae</taxon>
        <taxon>Streptophyta</taxon>
        <taxon>Embryophyta</taxon>
        <taxon>Tracheophyta</taxon>
        <taxon>Spermatophyta</taxon>
        <taxon>Magnoliopsida</taxon>
        <taxon>eudicotyledons</taxon>
        <taxon>Gunneridae</taxon>
        <taxon>Pentapetalae</taxon>
        <taxon>Caryophyllales</taxon>
        <taxon>Nepenthaceae</taxon>
        <taxon>Nepenthes</taxon>
    </lineage>
</organism>
<protein>
    <recommendedName>
        <fullName evidence="5">Glycosyltransferase</fullName>
        <ecNumber evidence="5">2.4.1.-</ecNumber>
    </recommendedName>
</protein>
<dbReference type="FunFam" id="3.40.50.2000:FF:000101">
    <property type="entry name" value="Glycosyltransferase"/>
    <property type="match status" value="1"/>
</dbReference>
<evidence type="ECO:0000313" key="7">
    <source>
        <dbReference type="Proteomes" id="UP001279734"/>
    </source>
</evidence>
<keyword evidence="2 4" id="KW-0328">Glycosyltransferase</keyword>
<dbReference type="Gene3D" id="3.40.50.2000">
    <property type="entry name" value="Glycogen Phosphorylase B"/>
    <property type="match status" value="2"/>
</dbReference>
<dbReference type="GO" id="GO:0080044">
    <property type="term" value="F:quercetin 7-O-glucosyltransferase activity"/>
    <property type="evidence" value="ECO:0007669"/>
    <property type="project" value="TreeGrafter"/>
</dbReference>
<gene>
    <name evidence="6" type="ORF">Nepgr_004680</name>
</gene>
<proteinExistence type="inferred from homology"/>
<comment type="caution">
    <text evidence="6">The sequence shown here is derived from an EMBL/GenBank/DDBJ whole genome shotgun (WGS) entry which is preliminary data.</text>
</comment>
<evidence type="ECO:0000256" key="2">
    <source>
        <dbReference type="ARBA" id="ARBA00022676"/>
    </source>
</evidence>
<dbReference type="SUPFAM" id="SSF53756">
    <property type="entry name" value="UDP-Glycosyltransferase/glycogen phosphorylase"/>
    <property type="match status" value="1"/>
</dbReference>
<dbReference type="PROSITE" id="PS00375">
    <property type="entry name" value="UDPGT"/>
    <property type="match status" value="1"/>
</dbReference>
<dbReference type="CDD" id="cd03784">
    <property type="entry name" value="GT1_Gtf-like"/>
    <property type="match status" value="1"/>
</dbReference>
<dbReference type="InterPro" id="IPR035595">
    <property type="entry name" value="UDP_glycos_trans_CS"/>
</dbReference>
<evidence type="ECO:0000256" key="5">
    <source>
        <dbReference type="RuleBase" id="RU362057"/>
    </source>
</evidence>
<evidence type="ECO:0000256" key="3">
    <source>
        <dbReference type="ARBA" id="ARBA00022679"/>
    </source>
</evidence>
<dbReference type="PANTHER" id="PTHR11926">
    <property type="entry name" value="GLUCOSYL/GLUCURONOSYL TRANSFERASES"/>
    <property type="match status" value="1"/>
</dbReference>
<evidence type="ECO:0000256" key="4">
    <source>
        <dbReference type="RuleBase" id="RU003718"/>
    </source>
</evidence>
<evidence type="ECO:0000256" key="1">
    <source>
        <dbReference type="ARBA" id="ARBA00009995"/>
    </source>
</evidence>
<dbReference type="FunFam" id="3.40.50.2000:FF:000019">
    <property type="entry name" value="Glycosyltransferase"/>
    <property type="match status" value="1"/>
</dbReference>